<organism evidence="1">
    <name type="scientific">Salvia miltiorrhiza</name>
    <name type="common">Chinese sage</name>
    <dbReference type="NCBI Taxonomy" id="226208"/>
    <lineage>
        <taxon>Eukaryota</taxon>
        <taxon>Viridiplantae</taxon>
        <taxon>Streptophyta</taxon>
        <taxon>Embryophyta</taxon>
        <taxon>Tracheophyta</taxon>
        <taxon>Spermatophyta</taxon>
        <taxon>Magnoliopsida</taxon>
        <taxon>eudicotyledons</taxon>
        <taxon>Gunneridae</taxon>
        <taxon>Pentapetalae</taxon>
        <taxon>asterids</taxon>
        <taxon>lamiids</taxon>
        <taxon>Lamiales</taxon>
        <taxon>Lamiaceae</taxon>
        <taxon>Nepetoideae</taxon>
        <taxon>Mentheae</taxon>
        <taxon>Salviinae</taxon>
        <taxon>Salvia</taxon>
        <taxon>Salvia incertae sedis</taxon>
    </lineage>
</organism>
<keyword evidence="1" id="KW-0496">Mitochondrion</keyword>
<geneLocation type="mitochondrion" evidence="1"/>
<dbReference type="EMBL" id="KF177345">
    <property type="protein sequence ID" value="AGU16610.1"/>
    <property type="molecule type" value="Genomic_DNA"/>
</dbReference>
<accession>V9P4S4</accession>
<dbReference type="AlphaFoldDB" id="V9P4S4"/>
<dbReference type="GeneID" id="18126353"/>
<proteinExistence type="predicted"/>
<name>V9P4S4_SALMI</name>
<gene>
    <name evidence="1" type="primary">orf113a</name>
    <name evidence="1" type="ORF">Salmi_Mp082</name>
</gene>
<reference evidence="1" key="1">
    <citation type="submission" date="2013-05" db="EMBL/GenBank/DDBJ databases">
        <title>The Mitochondrial Genome of the medicinal plant Salvia miltiorrhiza.</title>
        <authorList>
            <person name="Qian J."/>
        </authorList>
    </citation>
    <scope>NUCLEOTIDE SEQUENCE</scope>
</reference>
<evidence type="ECO:0000313" key="1">
    <source>
        <dbReference type="EMBL" id="AGU16610.1"/>
    </source>
</evidence>
<protein>
    <submittedName>
        <fullName evidence="1">Uncharacterized protein</fullName>
    </submittedName>
</protein>
<dbReference type="KEGG" id="smil:18126353"/>
<sequence>MPYCISFPKDQVPVTRGLKLKGDRAFTRSYYSGGLGGGCGGLPGPFPPFHFSFSDKAFQCNGRNGTPYLVPDLLVYFYTMLLVEERLASSCPLFVFLTGVKCIHLFGRTKAWK</sequence>
<dbReference type="RefSeq" id="YP_008992346.1">
    <property type="nucleotide sequence ID" value="NC_023209.1"/>
</dbReference>